<dbReference type="EMBL" id="LBJQ01000089">
    <property type="protein sequence ID" value="RXH24111.1"/>
    <property type="molecule type" value="Genomic_DNA"/>
</dbReference>
<comment type="caution">
    <text evidence="1">The sequence shown here is derived from an EMBL/GenBank/DDBJ whole genome shotgun (WGS) entry which is preliminary data.</text>
</comment>
<dbReference type="RefSeq" id="WP_128921305.1">
    <property type="nucleotide sequence ID" value="NZ_LBJC01000028.1"/>
</dbReference>
<proteinExistence type="predicted"/>
<evidence type="ECO:0000313" key="2">
    <source>
        <dbReference type="Proteomes" id="UP000289546"/>
    </source>
</evidence>
<dbReference type="OrthoDB" id="119238at2"/>
<sequence>MEVFCIGTARIRHSQTGEIYEIGSDDLDWDMVGGDEQSMGPEFRYEASVEHADLGTLTWSLWEYPVGIQNARETDVGQHELLHDFDYGLEHGPPEPDEWLDSAPPYDPFWVFLESYRGTIGLLASQGAEDGRFLVNRLVFSHQVTALETYLGDTLINEVFSDAKVLERLLDGDRDLSKEKFTLPEIAKDPGLINRKVREYLKSILYHNLQKVDVLYHLALGVRILDLAKNKSALLDAVRLRHDCVHRNGRDKEGRELDVFTKGFVQDTANTIKELVEKIEEAIRAR</sequence>
<keyword evidence="2" id="KW-1185">Reference proteome</keyword>
<accession>A0A4Q0RXF4</accession>
<dbReference type="AlphaFoldDB" id="A0A4Q0RXF4"/>
<organism evidence="1 2">
    <name type="scientific">Bradyrhizobium nanningense</name>
    <dbReference type="NCBI Taxonomy" id="1325118"/>
    <lineage>
        <taxon>Bacteria</taxon>
        <taxon>Pseudomonadati</taxon>
        <taxon>Pseudomonadota</taxon>
        <taxon>Alphaproteobacteria</taxon>
        <taxon>Hyphomicrobiales</taxon>
        <taxon>Nitrobacteraceae</taxon>
        <taxon>Bradyrhizobium</taxon>
    </lineage>
</organism>
<reference evidence="1 2" key="1">
    <citation type="submission" date="2015-04" db="EMBL/GenBank/DDBJ databases">
        <title>Comparative genomics of rhizobia nodulating Arachis hypogaea in China.</title>
        <authorList>
            <person name="Li Y."/>
        </authorList>
    </citation>
    <scope>NUCLEOTIDE SEQUENCE [LARGE SCALE GENOMIC DNA]</scope>
    <source>
        <strain evidence="1 2">CCBAU 51757</strain>
    </source>
</reference>
<name>A0A4Q0RXF4_9BRAD</name>
<evidence type="ECO:0008006" key="3">
    <source>
        <dbReference type="Google" id="ProtNLM"/>
    </source>
</evidence>
<evidence type="ECO:0000313" key="1">
    <source>
        <dbReference type="EMBL" id="RXH24111.1"/>
    </source>
</evidence>
<protein>
    <recommendedName>
        <fullName evidence="3">RiboL-PSP-HEPN domain-containing protein</fullName>
    </recommendedName>
</protein>
<dbReference type="Proteomes" id="UP000289546">
    <property type="component" value="Unassembled WGS sequence"/>
</dbReference>
<gene>
    <name evidence="1" type="ORF">XH99_28905</name>
</gene>